<dbReference type="Pfam" id="PF00403">
    <property type="entry name" value="HMA"/>
    <property type="match status" value="1"/>
</dbReference>
<dbReference type="GeneID" id="112277512"/>
<dbReference type="OrthoDB" id="1927097at2759"/>
<protein>
    <recommendedName>
        <fullName evidence="2">HMA domain-containing protein</fullName>
    </recommendedName>
</protein>
<dbReference type="HOGENOM" id="CLU_1477479_0_0_1"/>
<dbReference type="CDD" id="cd00371">
    <property type="entry name" value="HMA"/>
    <property type="match status" value="1"/>
</dbReference>
<evidence type="ECO:0000313" key="5">
    <source>
        <dbReference type="Proteomes" id="UP000006727"/>
    </source>
</evidence>
<dbReference type="PANTHER" id="PTHR22814:SF336">
    <property type="entry name" value="HEAVY METAL-ASSOCIATED ISOPRENYLATED PLANT PROTEIN 23"/>
    <property type="match status" value="1"/>
</dbReference>
<proteinExistence type="predicted"/>
<keyword evidence="1" id="KW-0479">Metal-binding</keyword>
<gene>
    <name evidence="4" type="primary">LOC112277512</name>
    <name evidence="3" type="ORF">PHYPA_029852</name>
</gene>
<dbReference type="SUPFAM" id="SSF55008">
    <property type="entry name" value="HMA, heavy metal-associated domain"/>
    <property type="match status" value="1"/>
</dbReference>
<reference evidence="3 5" key="1">
    <citation type="journal article" date="2008" name="Science">
        <title>The Physcomitrella genome reveals evolutionary insights into the conquest of land by plants.</title>
        <authorList>
            <person name="Rensing S."/>
            <person name="Lang D."/>
            <person name="Zimmer A."/>
            <person name="Terry A."/>
            <person name="Salamov A."/>
            <person name="Shapiro H."/>
            <person name="Nishiyama T."/>
            <person name="Perroud P.-F."/>
            <person name="Lindquist E."/>
            <person name="Kamisugi Y."/>
            <person name="Tanahashi T."/>
            <person name="Sakakibara K."/>
            <person name="Fujita T."/>
            <person name="Oishi K."/>
            <person name="Shin-I T."/>
            <person name="Kuroki Y."/>
            <person name="Toyoda A."/>
            <person name="Suzuki Y."/>
            <person name="Hashimoto A."/>
            <person name="Yamaguchi K."/>
            <person name="Sugano A."/>
            <person name="Kohara Y."/>
            <person name="Fujiyama A."/>
            <person name="Anterola A."/>
            <person name="Aoki S."/>
            <person name="Ashton N."/>
            <person name="Barbazuk W.B."/>
            <person name="Barker E."/>
            <person name="Bennetzen J."/>
            <person name="Bezanilla M."/>
            <person name="Blankenship R."/>
            <person name="Cho S.H."/>
            <person name="Dutcher S."/>
            <person name="Estelle M."/>
            <person name="Fawcett J.A."/>
            <person name="Gundlach H."/>
            <person name="Hanada K."/>
            <person name="Heyl A."/>
            <person name="Hicks K.A."/>
            <person name="Hugh J."/>
            <person name="Lohr M."/>
            <person name="Mayer K."/>
            <person name="Melkozernov A."/>
            <person name="Murata T."/>
            <person name="Nelson D."/>
            <person name="Pils B."/>
            <person name="Prigge M."/>
            <person name="Reiss B."/>
            <person name="Renner T."/>
            <person name="Rombauts S."/>
            <person name="Rushton P."/>
            <person name="Sanderfoot A."/>
            <person name="Schween G."/>
            <person name="Shiu S.-H."/>
            <person name="Stueber K."/>
            <person name="Theodoulou F.L."/>
            <person name="Tu H."/>
            <person name="Van de Peer Y."/>
            <person name="Verrier P.J."/>
            <person name="Waters E."/>
            <person name="Wood A."/>
            <person name="Yang L."/>
            <person name="Cove D."/>
            <person name="Cuming A."/>
            <person name="Hasebe M."/>
            <person name="Lucas S."/>
            <person name="Mishler D.B."/>
            <person name="Reski R."/>
            <person name="Grigoriev I."/>
            <person name="Quatrano R.S."/>
            <person name="Boore J.L."/>
        </authorList>
    </citation>
    <scope>NUCLEOTIDE SEQUENCE [LARGE SCALE GENOMIC DNA]</scope>
    <source>
        <strain evidence="4 5">cv. Gransden 2004</strain>
    </source>
</reference>
<dbReference type="Gramene" id="Pp3c25_11360V3.2">
    <property type="protein sequence ID" value="PAC:32979346.CDS.1"/>
    <property type="gene ID" value="Pp3c25_11360"/>
</dbReference>
<organism evidence="3">
    <name type="scientific">Physcomitrium patens</name>
    <name type="common">Spreading-leaved earth moss</name>
    <name type="synonym">Physcomitrella patens</name>
    <dbReference type="NCBI Taxonomy" id="3218"/>
    <lineage>
        <taxon>Eukaryota</taxon>
        <taxon>Viridiplantae</taxon>
        <taxon>Streptophyta</taxon>
        <taxon>Embryophyta</taxon>
        <taxon>Bryophyta</taxon>
        <taxon>Bryophytina</taxon>
        <taxon>Bryopsida</taxon>
        <taxon>Funariidae</taxon>
        <taxon>Funariales</taxon>
        <taxon>Funariaceae</taxon>
        <taxon>Physcomitrium</taxon>
    </lineage>
</organism>
<evidence type="ECO:0000313" key="4">
    <source>
        <dbReference type="EnsemblPlants" id="PAC:32979345.CDS.1"/>
    </source>
</evidence>
<accession>A9S8V1</accession>
<dbReference type="InterPro" id="IPR036163">
    <property type="entry name" value="HMA_dom_sf"/>
</dbReference>
<dbReference type="PANTHER" id="PTHR22814">
    <property type="entry name" value="COPPER TRANSPORT PROTEIN ATOX1-RELATED"/>
    <property type="match status" value="1"/>
</dbReference>
<name>A9S8V1_PHYPA</name>
<dbReference type="InterPro" id="IPR006121">
    <property type="entry name" value="HMA_dom"/>
</dbReference>
<feature type="domain" description="HMA" evidence="2">
    <location>
        <begin position="34"/>
        <end position="97"/>
    </location>
</feature>
<dbReference type="Gene3D" id="3.30.70.100">
    <property type="match status" value="1"/>
</dbReference>
<dbReference type="PaxDb" id="3218-PP1S57_24V6.1"/>
<dbReference type="OMA" id="YRYSPAY"/>
<dbReference type="Proteomes" id="UP000006727">
    <property type="component" value="Chromosome 25"/>
</dbReference>
<evidence type="ECO:0000256" key="1">
    <source>
        <dbReference type="ARBA" id="ARBA00022723"/>
    </source>
</evidence>
<dbReference type="AlphaFoldDB" id="A9S8V1"/>
<sequence>MASFLYGSSDPTYYVDRSRYTPYNPETGYGFGQSRVIELLVPMCCLKCEEKIYEEMMELRGIQGVMVDRQAQRVVVHGFVDPLKALKRAKKVKKDSQLWRGAPYGEHNVFSSSKYRRSAYRSPSIYRSSSFEYRPSAYRASSSAYGRPSVYRSSLYRYSPAYGPASSVRQSWSVYDDMYSPGYLHNVEYGYH</sequence>
<dbReference type="eggNOG" id="KOG1603">
    <property type="taxonomic scope" value="Eukaryota"/>
</dbReference>
<dbReference type="EnsemblPlants" id="Pp3c25_11360V3.2">
    <property type="protein sequence ID" value="PAC:32979346.CDS.1"/>
    <property type="gene ID" value="Pp3c25_11360"/>
</dbReference>
<dbReference type="PROSITE" id="PS50846">
    <property type="entry name" value="HMA_2"/>
    <property type="match status" value="1"/>
</dbReference>
<reference evidence="3 5" key="2">
    <citation type="journal article" date="2018" name="Plant J.">
        <title>The Physcomitrella patens chromosome-scale assembly reveals moss genome structure and evolution.</title>
        <authorList>
            <person name="Lang D."/>
            <person name="Ullrich K.K."/>
            <person name="Murat F."/>
            <person name="Fuchs J."/>
            <person name="Jenkins J."/>
            <person name="Haas F.B."/>
            <person name="Piednoel M."/>
            <person name="Gundlach H."/>
            <person name="Van Bel M."/>
            <person name="Meyberg R."/>
            <person name="Vives C."/>
            <person name="Morata J."/>
            <person name="Symeonidi A."/>
            <person name="Hiss M."/>
            <person name="Muchero W."/>
            <person name="Kamisugi Y."/>
            <person name="Saleh O."/>
            <person name="Blanc G."/>
            <person name="Decker E.L."/>
            <person name="van Gessel N."/>
            <person name="Grimwood J."/>
            <person name="Hayes R.D."/>
            <person name="Graham S.W."/>
            <person name="Gunter L.E."/>
            <person name="McDaniel S.F."/>
            <person name="Hoernstein S.N.W."/>
            <person name="Larsson A."/>
            <person name="Li F.W."/>
            <person name="Perroud P.F."/>
            <person name="Phillips J."/>
            <person name="Ranjan P."/>
            <person name="Rokshar D.S."/>
            <person name="Rothfels C.J."/>
            <person name="Schneider L."/>
            <person name="Shu S."/>
            <person name="Stevenson D.W."/>
            <person name="Thummler F."/>
            <person name="Tillich M."/>
            <person name="Villarreal Aguilar J.C."/>
            <person name="Widiez T."/>
            <person name="Wong G.K."/>
            <person name="Wymore A."/>
            <person name="Zhang Y."/>
            <person name="Zimmer A.D."/>
            <person name="Quatrano R.S."/>
            <person name="Mayer K.F.X."/>
            <person name="Goodstein D."/>
            <person name="Casacuberta J.M."/>
            <person name="Vandepoele K."/>
            <person name="Reski R."/>
            <person name="Cuming A.C."/>
            <person name="Tuskan G.A."/>
            <person name="Maumus F."/>
            <person name="Salse J."/>
            <person name="Schmutz J."/>
            <person name="Rensing S.A."/>
        </authorList>
    </citation>
    <scope>NUCLEOTIDE SEQUENCE [LARGE SCALE GENOMIC DNA]</scope>
    <source>
        <strain evidence="4 5">cv. Gransden 2004</strain>
    </source>
</reference>
<dbReference type="GO" id="GO:0046872">
    <property type="term" value="F:metal ion binding"/>
    <property type="evidence" value="ECO:0007669"/>
    <property type="project" value="UniProtKB-KW"/>
</dbReference>
<dbReference type="FunCoup" id="A9S8V1">
    <property type="interactions" value="81"/>
</dbReference>
<evidence type="ECO:0000259" key="2">
    <source>
        <dbReference type="PROSITE" id="PS50846"/>
    </source>
</evidence>
<dbReference type="KEGG" id="ppp:112277512"/>
<dbReference type="Gramene" id="Pp3c25_11360V3.1">
    <property type="protein sequence ID" value="PAC:32979345.CDS.1"/>
    <property type="gene ID" value="Pp3c25_11360"/>
</dbReference>
<dbReference type="RefSeq" id="XP_024365712.1">
    <property type="nucleotide sequence ID" value="XM_024509944.2"/>
</dbReference>
<reference evidence="4" key="3">
    <citation type="submission" date="2020-12" db="UniProtKB">
        <authorList>
            <consortium name="EnsemblPlants"/>
        </authorList>
    </citation>
    <scope>IDENTIFICATION</scope>
</reference>
<evidence type="ECO:0000313" key="3">
    <source>
        <dbReference type="EMBL" id="PNR27700.1"/>
    </source>
</evidence>
<dbReference type="EnsemblPlants" id="Pp3c25_11360V3.1">
    <property type="protein sequence ID" value="PAC:32979345.CDS.1"/>
    <property type="gene ID" value="Pp3c25_11360"/>
</dbReference>
<dbReference type="EMBL" id="ABEU02000025">
    <property type="protein sequence ID" value="PNR27700.1"/>
    <property type="molecule type" value="Genomic_DNA"/>
</dbReference>
<keyword evidence="5" id="KW-1185">Reference proteome</keyword>